<feature type="domain" description="Peptidase M24" evidence="8">
    <location>
        <begin position="10"/>
        <end position="239"/>
    </location>
</feature>
<comment type="cofactor">
    <cofactor evidence="6">
        <name>Co(2+)</name>
        <dbReference type="ChEBI" id="CHEBI:48828"/>
    </cofactor>
    <cofactor evidence="6">
        <name>Zn(2+)</name>
        <dbReference type="ChEBI" id="CHEBI:29105"/>
    </cofactor>
    <cofactor evidence="6">
        <name>Mn(2+)</name>
        <dbReference type="ChEBI" id="CHEBI:29035"/>
    </cofactor>
    <cofactor evidence="6">
        <name>Fe(2+)</name>
        <dbReference type="ChEBI" id="CHEBI:29033"/>
    </cofactor>
    <text evidence="6">Binds 2 divalent metal cations per subunit. Has a high-affinity and a low affinity metal-binding site. The true nature of the physiological cofactor is under debate. The enzyme is active with cobalt, zinc, manganese or divalent iron ions. Most likely, methionine aminopeptidases function as mononuclear Fe(2+)-metalloproteases under physiological conditions, and the catalytically relevant metal-binding site has been assigned to the histidine-containing high-affinity site.</text>
</comment>
<dbReference type="SUPFAM" id="SSF55920">
    <property type="entry name" value="Creatinase/aminopeptidase"/>
    <property type="match status" value="1"/>
</dbReference>
<evidence type="ECO:0000259" key="8">
    <source>
        <dbReference type="Pfam" id="PF00557"/>
    </source>
</evidence>
<feature type="binding site" evidence="6">
    <location>
        <position position="104"/>
    </location>
    <ligand>
        <name>a divalent metal cation</name>
        <dbReference type="ChEBI" id="CHEBI:60240"/>
        <label>2</label>
        <note>catalytic</note>
    </ligand>
</feature>
<comment type="catalytic activity">
    <reaction evidence="6 7">
        <text>Release of N-terminal amino acids, preferentially methionine, from peptides and arylamides.</text>
        <dbReference type="EC" id="3.4.11.18"/>
    </reaction>
</comment>
<feature type="binding site" evidence="6">
    <location>
        <position position="232"/>
    </location>
    <ligand>
        <name>a divalent metal cation</name>
        <dbReference type="ChEBI" id="CHEBI:60240"/>
        <label>2</label>
        <note>catalytic</note>
    </ligand>
</feature>
<dbReference type="PANTHER" id="PTHR43330:SF13">
    <property type="entry name" value="METHIONINE AMINOPEPTIDASE 2"/>
    <property type="match status" value="1"/>
</dbReference>
<feature type="binding site" evidence="6">
    <location>
        <position position="93"/>
    </location>
    <ligand>
        <name>a divalent metal cation</name>
        <dbReference type="ChEBI" id="CHEBI:60240"/>
        <label>1</label>
    </ligand>
</feature>
<evidence type="ECO:0000256" key="5">
    <source>
        <dbReference type="ARBA" id="ARBA00022801"/>
    </source>
</evidence>
<dbReference type="PANTHER" id="PTHR43330">
    <property type="entry name" value="METHIONINE AMINOPEPTIDASE"/>
    <property type="match status" value="1"/>
</dbReference>
<dbReference type="EMBL" id="JXAK01000002">
    <property type="protein sequence ID" value="KIL42273.1"/>
    <property type="molecule type" value="Genomic_DNA"/>
</dbReference>
<feature type="binding site" evidence="6">
    <location>
        <position position="232"/>
    </location>
    <ligand>
        <name>a divalent metal cation</name>
        <dbReference type="ChEBI" id="CHEBI:60240"/>
        <label>1</label>
    </ligand>
</feature>
<protein>
    <recommendedName>
        <fullName evidence="6 7">Methionine aminopeptidase</fullName>
        <shortName evidence="6">MAP</shortName>
        <shortName evidence="6">MetAP</shortName>
        <ecNumber evidence="6 7">3.4.11.18</ecNumber>
    </recommendedName>
    <alternativeName>
        <fullName evidence="6">Peptidase M</fullName>
    </alternativeName>
</protein>
<feature type="binding site" evidence="6">
    <location>
        <position position="201"/>
    </location>
    <ligand>
        <name>a divalent metal cation</name>
        <dbReference type="ChEBI" id="CHEBI:60240"/>
        <label>2</label>
        <note>catalytic</note>
    </ligand>
</feature>
<dbReference type="InterPro" id="IPR001714">
    <property type="entry name" value="Pept_M24_MAP"/>
</dbReference>
<comment type="subunit">
    <text evidence="6">Monomer.</text>
</comment>
<dbReference type="CDD" id="cd01086">
    <property type="entry name" value="MetAP1"/>
    <property type="match status" value="1"/>
</dbReference>
<gene>
    <name evidence="6" type="primary">map</name>
    <name evidence="9" type="ORF">SD70_01710</name>
</gene>
<evidence type="ECO:0000256" key="7">
    <source>
        <dbReference type="RuleBase" id="RU003653"/>
    </source>
</evidence>
<evidence type="ECO:0000256" key="3">
    <source>
        <dbReference type="ARBA" id="ARBA00022670"/>
    </source>
</evidence>
<feature type="binding site" evidence="6">
    <location>
        <position position="76"/>
    </location>
    <ligand>
        <name>substrate</name>
    </ligand>
</feature>
<evidence type="ECO:0000256" key="2">
    <source>
        <dbReference type="ARBA" id="ARBA00022438"/>
    </source>
</evidence>
<keyword evidence="10" id="KW-1185">Reference proteome</keyword>
<dbReference type="RefSeq" id="WP_041045029.1">
    <property type="nucleotide sequence ID" value="NZ_JXAK01000002.1"/>
</dbReference>
<dbReference type="InterPro" id="IPR036005">
    <property type="entry name" value="Creatinase/aminopeptidase-like"/>
</dbReference>
<name>A0ABR5AN83_9BACL</name>
<evidence type="ECO:0000313" key="9">
    <source>
        <dbReference type="EMBL" id="KIL42273.1"/>
    </source>
</evidence>
<dbReference type="Gene3D" id="3.90.230.10">
    <property type="entry name" value="Creatinase/methionine aminopeptidase superfamily"/>
    <property type="match status" value="1"/>
</dbReference>
<evidence type="ECO:0000256" key="6">
    <source>
        <dbReference type="HAMAP-Rule" id="MF_01974"/>
    </source>
</evidence>
<organism evidence="9 10">
    <name type="scientific">Gordoniibacillus kamchatkensis</name>
    <dbReference type="NCBI Taxonomy" id="1590651"/>
    <lineage>
        <taxon>Bacteria</taxon>
        <taxon>Bacillati</taxon>
        <taxon>Bacillota</taxon>
        <taxon>Bacilli</taxon>
        <taxon>Bacillales</taxon>
        <taxon>Paenibacillaceae</taxon>
        <taxon>Gordoniibacillus</taxon>
    </lineage>
</organism>
<evidence type="ECO:0000256" key="1">
    <source>
        <dbReference type="ARBA" id="ARBA00002521"/>
    </source>
</evidence>
<dbReference type="NCBIfam" id="TIGR00500">
    <property type="entry name" value="met_pdase_I"/>
    <property type="match status" value="1"/>
</dbReference>
<feature type="binding site" evidence="6">
    <location>
        <position position="174"/>
    </location>
    <ligand>
        <name>substrate</name>
    </ligand>
</feature>
<dbReference type="InterPro" id="IPR000994">
    <property type="entry name" value="Pept_M24"/>
</dbReference>
<comment type="caution">
    <text evidence="9">The sequence shown here is derived from an EMBL/GenBank/DDBJ whole genome shotgun (WGS) entry which is preliminary data.</text>
</comment>
<evidence type="ECO:0000256" key="4">
    <source>
        <dbReference type="ARBA" id="ARBA00022723"/>
    </source>
</evidence>
<feature type="binding site" evidence="6">
    <location>
        <position position="104"/>
    </location>
    <ligand>
        <name>a divalent metal cation</name>
        <dbReference type="ChEBI" id="CHEBI:60240"/>
        <label>1</label>
    </ligand>
</feature>
<dbReference type="InterPro" id="IPR002467">
    <property type="entry name" value="Pept_M24A_MAP1"/>
</dbReference>
<sequence length="248" mass="27395">MTANSQQDVEGLRRIGAVVARTVQEMKKKARAGMTTKELDEIGGRYLKSCGAVSAPKAAYGFPGHTCISLNRDIAHGIPGSVKIRPGDLINIDVSAEMDGYYADTGHSFQLPPHTPALTRLCRYTYTTMMKVISQLRADVRVNEIGRLIQAEAQRGGYRVIRNLCSHGVGKALHEEPKEILPFYSKDDKRVLHEGLVITVEPFLSTGASYAVQQPDGWTMRLPDRSFAAQHEHTIIITKGRPIVVTRL</sequence>
<keyword evidence="3 6" id="KW-0645">Protease</keyword>
<dbReference type="HAMAP" id="MF_01974">
    <property type="entry name" value="MetAP_1"/>
    <property type="match status" value="1"/>
</dbReference>
<dbReference type="Pfam" id="PF00557">
    <property type="entry name" value="Peptidase_M24"/>
    <property type="match status" value="1"/>
</dbReference>
<comment type="similarity">
    <text evidence="6">Belongs to the peptidase M24A family. Methionine aminopeptidase type 1 subfamily.</text>
</comment>
<proteinExistence type="inferred from homology"/>
<feature type="binding site" evidence="6">
    <location>
        <position position="167"/>
    </location>
    <ligand>
        <name>a divalent metal cation</name>
        <dbReference type="ChEBI" id="CHEBI:60240"/>
        <label>2</label>
        <note>catalytic</note>
    </ligand>
</feature>
<keyword evidence="4 6" id="KW-0479">Metal-binding</keyword>
<reference evidence="9 10" key="1">
    <citation type="submission" date="2014-12" db="EMBL/GenBank/DDBJ databases">
        <title>Draft genome sequence of Paenibacillus kamchatkensis strain B-2647.</title>
        <authorList>
            <person name="Karlyshev A.V."/>
            <person name="Kudryashova E.B."/>
        </authorList>
    </citation>
    <scope>NUCLEOTIDE SEQUENCE [LARGE SCALE GENOMIC DNA]</scope>
    <source>
        <strain evidence="9 10">VKM B-2647</strain>
    </source>
</reference>
<evidence type="ECO:0000313" key="10">
    <source>
        <dbReference type="Proteomes" id="UP000031967"/>
    </source>
</evidence>
<accession>A0ABR5AN83</accession>
<dbReference type="Proteomes" id="UP000031967">
    <property type="component" value="Unassembled WGS sequence"/>
</dbReference>
<keyword evidence="5 6" id="KW-0378">Hydrolase</keyword>
<comment type="function">
    <text evidence="1 6">Removes the N-terminal methionine from nascent proteins. The N-terminal methionine is often cleaved when the second residue in the primary sequence is small and uncharged (Met-Ala-, Cys, Gly, Pro, Ser, Thr, or Val). Requires deformylation of the N(alpha)-formylated initiator methionine before it can be hydrolyzed.</text>
</comment>
<dbReference type="GO" id="GO:0004239">
    <property type="term" value="F:initiator methionyl aminopeptidase activity"/>
    <property type="evidence" value="ECO:0007669"/>
    <property type="project" value="UniProtKB-EC"/>
</dbReference>
<dbReference type="PRINTS" id="PR00599">
    <property type="entry name" value="MAPEPTIDASE"/>
</dbReference>
<keyword evidence="2 6" id="KW-0031">Aminopeptidase</keyword>
<dbReference type="EC" id="3.4.11.18" evidence="6 7"/>